<dbReference type="Gene3D" id="1.20.900.10">
    <property type="entry name" value="Dbl homology (DH) domain"/>
    <property type="match status" value="1"/>
</dbReference>
<feature type="compositionally biased region" description="Basic and acidic residues" evidence="1">
    <location>
        <begin position="702"/>
        <end position="733"/>
    </location>
</feature>
<dbReference type="PROSITE" id="PS50010">
    <property type="entry name" value="DH_2"/>
    <property type="match status" value="1"/>
</dbReference>
<comment type="caution">
    <text evidence="3">The sequence shown here is derived from an EMBL/GenBank/DDBJ whole genome shotgun (WGS) entry which is preliminary data.</text>
</comment>
<dbReference type="PANTHER" id="PTHR12673:SF159">
    <property type="entry name" value="LD03170P"/>
    <property type="match status" value="1"/>
</dbReference>
<evidence type="ECO:0000313" key="4">
    <source>
        <dbReference type="Proteomes" id="UP001152646"/>
    </source>
</evidence>
<dbReference type="InterPro" id="IPR051092">
    <property type="entry name" value="FYVE_RhoGEF_PH"/>
</dbReference>
<accession>A0A9W4IW89</accession>
<gene>
    <name evidence="3" type="ORF">PSALAMII_LOCUS3468</name>
</gene>
<feature type="compositionally biased region" description="Basic and acidic residues" evidence="1">
    <location>
        <begin position="28"/>
        <end position="60"/>
    </location>
</feature>
<evidence type="ECO:0000256" key="1">
    <source>
        <dbReference type="SAM" id="MobiDB-lite"/>
    </source>
</evidence>
<dbReference type="InterPro" id="IPR035899">
    <property type="entry name" value="DBL_dom_sf"/>
</dbReference>
<feature type="compositionally biased region" description="Low complexity" evidence="1">
    <location>
        <begin position="114"/>
        <end position="129"/>
    </location>
</feature>
<protein>
    <recommendedName>
        <fullName evidence="2">DH domain-containing protein</fullName>
    </recommendedName>
</protein>
<dbReference type="GO" id="GO:0005085">
    <property type="term" value="F:guanyl-nucleotide exchange factor activity"/>
    <property type="evidence" value="ECO:0007669"/>
    <property type="project" value="InterPro"/>
</dbReference>
<dbReference type="Pfam" id="PF00621">
    <property type="entry name" value="RhoGEF"/>
    <property type="match status" value="1"/>
</dbReference>
<dbReference type="SUPFAM" id="SSF48065">
    <property type="entry name" value="DBL homology domain (DH-domain)"/>
    <property type="match status" value="1"/>
</dbReference>
<evidence type="ECO:0000313" key="3">
    <source>
        <dbReference type="EMBL" id="CAG8355976.1"/>
    </source>
</evidence>
<feature type="region of interest" description="Disordered" evidence="1">
    <location>
        <begin position="1"/>
        <end position="82"/>
    </location>
</feature>
<proteinExistence type="predicted"/>
<feature type="region of interest" description="Disordered" evidence="1">
    <location>
        <begin position="689"/>
        <end position="822"/>
    </location>
</feature>
<feature type="region of interest" description="Disordered" evidence="1">
    <location>
        <begin position="97"/>
        <end position="135"/>
    </location>
</feature>
<evidence type="ECO:0000259" key="2">
    <source>
        <dbReference type="PROSITE" id="PS50010"/>
    </source>
</evidence>
<dbReference type="AlphaFoldDB" id="A0A9W4IW89"/>
<organism evidence="3 4">
    <name type="scientific">Penicillium salamii</name>
    <dbReference type="NCBI Taxonomy" id="1612424"/>
    <lineage>
        <taxon>Eukaryota</taxon>
        <taxon>Fungi</taxon>
        <taxon>Dikarya</taxon>
        <taxon>Ascomycota</taxon>
        <taxon>Pezizomycotina</taxon>
        <taxon>Eurotiomycetes</taxon>
        <taxon>Eurotiomycetidae</taxon>
        <taxon>Eurotiales</taxon>
        <taxon>Aspergillaceae</taxon>
        <taxon>Penicillium</taxon>
    </lineage>
</organism>
<dbReference type="SMART" id="SM00325">
    <property type="entry name" value="RhoGEF"/>
    <property type="match status" value="1"/>
</dbReference>
<feature type="compositionally biased region" description="Basic residues" evidence="1">
    <location>
        <begin position="813"/>
        <end position="822"/>
    </location>
</feature>
<dbReference type="PANTHER" id="PTHR12673">
    <property type="entry name" value="FACIOGENITAL DYSPLASIA PROTEIN"/>
    <property type="match status" value="1"/>
</dbReference>
<sequence>MAELTNFERQGLLADEELEKYQNSGDVKPVDKAPHPFKRWYDSFRPRKHDTSSQRRHVEGWSDSSSHGSRDHRSSVSESSQFETMLTASTSVTSQCLLQSRTSVPGRTTASMFSDSGNSGDSPHSSSSNHLDEATDLRATKRRHILRELVTTECDYVLGLKALTGILTIFNIRRKISDNVQEILNMHEHFLTKLQAASPMSALHAQRASDLEFTSKGISKRLSTNLGSLRGLQQRSLRSRTMKASVNQRLKALTADPAEALDVARKIEELSRLFSAYDEYCANYEIFSHDVALLRRKPAEWTIYDRGIEAMAKSVASTERRRHDDSKSMTFNDLLIKPIQRLCKYPLMLQDLLRATPVSDCPSAHDEMQQILDSTRKLVGRINMATGNPVYKDRISKTMLLREKVDVSKSVSDSNLMAIMNMADIPQNDSLQDIYQDLGAMILCGVLHVTYQTTEATITGEFMVCALFNRYMLFAKGVDDLRRLEAVSCVCLDKVKIDGLCCYGCIFSWKLLFQERNRNYEFVLSASSAVEERHWNTEILRLSASLAEVATPRTGESEAHSFLTLRLAPLDQVQYQVSSLARRSCMDSAAVTCKYGVQHVVIRKTHYPRHVEEPTAQVEGEIERPKTPPEGASVTLVARRIDRIRLERLIVDVWSRDLLPTPGMVLGRGDLFRRRPLMKNLSIHTGFHRRSASVGVTTSRKPSSEVRSEYDGETKEIGRSSDAYDDKEEKEVECQPYSPVTPQQTRNLRLMGSSRTNSPRTNSPRTNSPRTNSPRTNSPRSEIRSSQDDSPEPAPSPKKWSSPKSLFSALAPKKLKKAPLSG</sequence>
<dbReference type="OrthoDB" id="8059989at2759"/>
<feature type="compositionally biased region" description="Low complexity" evidence="1">
    <location>
        <begin position="797"/>
        <end position="812"/>
    </location>
</feature>
<dbReference type="GO" id="GO:0005737">
    <property type="term" value="C:cytoplasm"/>
    <property type="evidence" value="ECO:0007669"/>
    <property type="project" value="TreeGrafter"/>
</dbReference>
<dbReference type="InterPro" id="IPR000219">
    <property type="entry name" value="DH_dom"/>
</dbReference>
<name>A0A9W4IW89_9EURO</name>
<feature type="domain" description="DH" evidence="2">
    <location>
        <begin position="141"/>
        <end position="385"/>
    </location>
</feature>
<reference evidence="3" key="1">
    <citation type="submission" date="2021-07" db="EMBL/GenBank/DDBJ databases">
        <authorList>
            <person name="Branca A.L. A."/>
        </authorList>
    </citation>
    <scope>NUCLEOTIDE SEQUENCE</scope>
</reference>
<dbReference type="EMBL" id="CAJVPA010000122">
    <property type="protein sequence ID" value="CAG8355976.1"/>
    <property type="molecule type" value="Genomic_DNA"/>
</dbReference>
<dbReference type="Proteomes" id="UP001152646">
    <property type="component" value="Unassembled WGS sequence"/>
</dbReference>
<feature type="compositionally biased region" description="Polar residues" evidence="1">
    <location>
        <begin position="738"/>
        <end position="780"/>
    </location>
</feature>
<feature type="compositionally biased region" description="Polar residues" evidence="1">
    <location>
        <begin position="97"/>
        <end position="113"/>
    </location>
</feature>